<evidence type="ECO:0000256" key="3">
    <source>
        <dbReference type="ARBA" id="ARBA00022692"/>
    </source>
</evidence>
<evidence type="ECO:0000313" key="8">
    <source>
        <dbReference type="EMBL" id="PZR00097.1"/>
    </source>
</evidence>
<feature type="transmembrane region" description="Helical" evidence="6">
    <location>
        <begin position="293"/>
        <end position="311"/>
    </location>
</feature>
<dbReference type="InterPro" id="IPR036259">
    <property type="entry name" value="MFS_trans_sf"/>
</dbReference>
<feature type="transmembrane region" description="Helical" evidence="6">
    <location>
        <begin position="108"/>
        <end position="126"/>
    </location>
</feature>
<dbReference type="AlphaFoldDB" id="A0A2W5SE47"/>
<protein>
    <submittedName>
        <fullName evidence="8">MFS transporter</fullName>
    </submittedName>
</protein>
<feature type="transmembrane region" description="Helical" evidence="6">
    <location>
        <begin position="38"/>
        <end position="57"/>
    </location>
</feature>
<dbReference type="SUPFAM" id="SSF103473">
    <property type="entry name" value="MFS general substrate transporter"/>
    <property type="match status" value="1"/>
</dbReference>
<dbReference type="CDD" id="cd06173">
    <property type="entry name" value="MFS_MefA_like"/>
    <property type="match status" value="1"/>
</dbReference>
<dbReference type="GO" id="GO:0022857">
    <property type="term" value="F:transmembrane transporter activity"/>
    <property type="evidence" value="ECO:0007669"/>
    <property type="project" value="InterPro"/>
</dbReference>
<gene>
    <name evidence="8" type="ORF">DI533_05690</name>
</gene>
<evidence type="ECO:0000256" key="6">
    <source>
        <dbReference type="SAM" id="Phobius"/>
    </source>
</evidence>
<evidence type="ECO:0000259" key="7">
    <source>
        <dbReference type="PROSITE" id="PS50850"/>
    </source>
</evidence>
<feature type="transmembrane region" description="Helical" evidence="6">
    <location>
        <begin position="389"/>
        <end position="409"/>
    </location>
</feature>
<feature type="domain" description="Major facilitator superfamily (MFS) profile" evidence="7">
    <location>
        <begin position="1"/>
        <end position="411"/>
    </location>
</feature>
<keyword evidence="4 6" id="KW-1133">Transmembrane helix</keyword>
<name>A0A2W5SE47_CERSP</name>
<dbReference type="PANTHER" id="PTHR23513">
    <property type="entry name" value="INTEGRAL MEMBRANE EFFLUX PROTEIN-RELATED"/>
    <property type="match status" value="1"/>
</dbReference>
<evidence type="ECO:0000313" key="9">
    <source>
        <dbReference type="Proteomes" id="UP000248975"/>
    </source>
</evidence>
<reference evidence="8 9" key="1">
    <citation type="submission" date="2017-08" db="EMBL/GenBank/DDBJ databases">
        <title>Infants hospitalized years apart are colonized by the same room-sourced microbial strains.</title>
        <authorList>
            <person name="Brooks B."/>
            <person name="Olm M.R."/>
            <person name="Firek B.A."/>
            <person name="Baker R."/>
            <person name="Thomas B.C."/>
            <person name="Morowitz M.J."/>
            <person name="Banfield J.F."/>
        </authorList>
    </citation>
    <scope>NUCLEOTIDE SEQUENCE [LARGE SCALE GENOMIC DNA]</scope>
    <source>
        <strain evidence="8">S2_003_000_R2_11</strain>
    </source>
</reference>
<keyword evidence="5 6" id="KW-0472">Membrane</keyword>
<feature type="transmembrane region" description="Helical" evidence="6">
    <location>
        <begin position="156"/>
        <end position="177"/>
    </location>
</feature>
<dbReference type="Pfam" id="PF07690">
    <property type="entry name" value="MFS_1"/>
    <property type="match status" value="1"/>
</dbReference>
<dbReference type="PROSITE" id="PS50850">
    <property type="entry name" value="MFS"/>
    <property type="match status" value="1"/>
</dbReference>
<comment type="caution">
    <text evidence="8">The sequence shown here is derived from an EMBL/GenBank/DDBJ whole genome shotgun (WGS) entry which is preliminary data.</text>
</comment>
<dbReference type="InterPro" id="IPR020846">
    <property type="entry name" value="MFS_dom"/>
</dbReference>
<proteinExistence type="predicted"/>
<keyword evidence="3 6" id="KW-0812">Transmembrane</keyword>
<feature type="transmembrane region" description="Helical" evidence="6">
    <location>
        <begin position="77"/>
        <end position="96"/>
    </location>
</feature>
<comment type="subcellular location">
    <subcellularLocation>
        <location evidence="1">Cell membrane</location>
        <topology evidence="1">Multi-pass membrane protein</topology>
    </subcellularLocation>
</comment>
<dbReference type="InterPro" id="IPR011701">
    <property type="entry name" value="MFS"/>
</dbReference>
<organism evidence="8 9">
    <name type="scientific">Cereibacter sphaeroides</name>
    <name type="common">Rhodobacter sphaeroides</name>
    <dbReference type="NCBI Taxonomy" id="1063"/>
    <lineage>
        <taxon>Bacteria</taxon>
        <taxon>Pseudomonadati</taxon>
        <taxon>Pseudomonadota</taxon>
        <taxon>Alphaproteobacteria</taxon>
        <taxon>Rhodobacterales</taxon>
        <taxon>Paracoccaceae</taxon>
        <taxon>Cereibacter</taxon>
    </lineage>
</organism>
<dbReference type="PANTHER" id="PTHR23513:SF6">
    <property type="entry name" value="MAJOR FACILITATOR SUPERFAMILY ASSOCIATED DOMAIN-CONTAINING PROTEIN"/>
    <property type="match status" value="1"/>
</dbReference>
<feature type="transmembrane region" description="Helical" evidence="6">
    <location>
        <begin position="357"/>
        <end position="377"/>
    </location>
</feature>
<dbReference type="EMBL" id="QFQS01000001">
    <property type="protein sequence ID" value="PZR00097.1"/>
    <property type="molecule type" value="Genomic_DNA"/>
</dbReference>
<evidence type="ECO:0000256" key="5">
    <source>
        <dbReference type="ARBA" id="ARBA00023136"/>
    </source>
</evidence>
<evidence type="ECO:0000256" key="4">
    <source>
        <dbReference type="ARBA" id="ARBA00022989"/>
    </source>
</evidence>
<evidence type="ECO:0000256" key="2">
    <source>
        <dbReference type="ARBA" id="ARBA00022475"/>
    </source>
</evidence>
<accession>A0A2W5SE47</accession>
<feature type="transmembrane region" description="Helical" evidence="6">
    <location>
        <begin position="317"/>
        <end position="336"/>
    </location>
</feature>
<sequence length="417" mass="44300">MTDRKFLRFVAASGFTNLADGVSTVAWAWIASLLTRDALLIALVPVALRLPWAVFAIPAGLIADRMDRRILILRMDILRAIAYAASAFALWTALPLAPAPASGLANPLLFGTILVAALVVGAAEVFRDNAAQTMLPSIVPHERLEQANGRLWSVEMLGNTLVGPAIGAALIAVALPLPFAMNAGALGLAVWLVAGLAGSFRPQEPAARNWRVEAAEGFRFLMAAPFLRLLAIVTGIWNLLFQMIVVTLVLHAQENLQMTAPVYGLVLAGGAAGGILAGLTGDRLVRLLGPARTTQVTLLISTLAFFAMPLAPGALSLALVLAVFEYAGLAWNIVSVTYRQRMIPDRLLGRVNSLYRLLAWGMMPVGLILAGLIVRLAEGPFPRATALTLPLYAAAIGSAILVLVCWRALGRGFKGVR</sequence>
<feature type="transmembrane region" description="Helical" evidence="6">
    <location>
        <begin position="229"/>
        <end position="250"/>
    </location>
</feature>
<keyword evidence="2" id="KW-1003">Cell membrane</keyword>
<dbReference type="GO" id="GO:0005886">
    <property type="term" value="C:plasma membrane"/>
    <property type="evidence" value="ECO:0007669"/>
    <property type="project" value="UniProtKB-SubCell"/>
</dbReference>
<evidence type="ECO:0000256" key="1">
    <source>
        <dbReference type="ARBA" id="ARBA00004651"/>
    </source>
</evidence>
<feature type="transmembrane region" description="Helical" evidence="6">
    <location>
        <begin position="262"/>
        <end position="281"/>
    </location>
</feature>
<dbReference type="Gene3D" id="1.20.1250.20">
    <property type="entry name" value="MFS general substrate transporter like domains"/>
    <property type="match status" value="1"/>
</dbReference>
<feature type="transmembrane region" description="Helical" evidence="6">
    <location>
        <begin position="183"/>
        <end position="200"/>
    </location>
</feature>
<dbReference type="Proteomes" id="UP000248975">
    <property type="component" value="Unassembled WGS sequence"/>
</dbReference>